<evidence type="ECO:0000256" key="6">
    <source>
        <dbReference type="ARBA" id="ARBA00023136"/>
    </source>
</evidence>
<evidence type="ECO:0000256" key="3">
    <source>
        <dbReference type="ARBA" id="ARBA00022519"/>
    </source>
</evidence>
<feature type="transmembrane region" description="Helical" evidence="7">
    <location>
        <begin position="460"/>
        <end position="481"/>
    </location>
</feature>
<feature type="transmembrane region" description="Helical" evidence="7">
    <location>
        <begin position="433"/>
        <end position="454"/>
    </location>
</feature>
<gene>
    <name evidence="8" type="primary">mdtC3</name>
    <name evidence="8" type="ORF">GLS_c10290</name>
</gene>
<dbReference type="GO" id="GO:0042910">
    <property type="term" value="F:xenobiotic transmembrane transporter activity"/>
    <property type="evidence" value="ECO:0007669"/>
    <property type="project" value="TreeGrafter"/>
</dbReference>
<feature type="transmembrane region" description="Helical" evidence="7">
    <location>
        <begin position="1012"/>
        <end position="1032"/>
    </location>
</feature>
<feature type="transmembrane region" description="Helical" evidence="7">
    <location>
        <begin position="910"/>
        <end position="933"/>
    </location>
</feature>
<evidence type="ECO:0000313" key="8">
    <source>
        <dbReference type="EMBL" id="AHK70937.1"/>
    </source>
</evidence>
<evidence type="ECO:0000256" key="1">
    <source>
        <dbReference type="ARBA" id="ARBA00022448"/>
    </source>
</evidence>
<dbReference type="Gene3D" id="1.20.1640.10">
    <property type="entry name" value="Multidrug efflux transporter AcrB transmembrane domain"/>
    <property type="match status" value="3"/>
</dbReference>
<feature type="transmembrane region" description="Helical" evidence="7">
    <location>
        <begin position="336"/>
        <end position="355"/>
    </location>
</feature>
<keyword evidence="1" id="KW-0813">Transport</keyword>
<feature type="transmembrane region" description="Helical" evidence="7">
    <location>
        <begin position="12"/>
        <end position="32"/>
    </location>
</feature>
<keyword evidence="3" id="KW-0997">Cell inner membrane</keyword>
<dbReference type="Gene3D" id="3.30.2090.10">
    <property type="entry name" value="Multidrug efflux transporter AcrB TolC docking domain, DN and DC subdomains"/>
    <property type="match status" value="2"/>
</dbReference>
<proteinExistence type="predicted"/>
<reference evidence="8 9" key="1">
    <citation type="journal article" date="2015" name="Appl. Microbiol. Biotechnol.">
        <title>The consequence of an additional NADH dehydrogenase paralog on the growth of Gluconobacter oxydans DSM3504.</title>
        <authorList>
            <person name="Kostner D."/>
            <person name="Luchterhand B."/>
            <person name="Junker A."/>
            <person name="Volland S."/>
            <person name="Daniel R."/>
            <person name="Buchs J."/>
            <person name="Liebl W."/>
            <person name="Ehrenreich A."/>
        </authorList>
    </citation>
    <scope>NUCLEOTIDE SEQUENCE [LARGE SCALE GENOMIC DNA]</scope>
    <source>
        <strain evidence="8">DSM 3504</strain>
    </source>
</reference>
<feature type="transmembrane region" description="Helical" evidence="7">
    <location>
        <begin position="362"/>
        <end position="382"/>
    </location>
</feature>
<dbReference type="PANTHER" id="PTHR32063:SF34">
    <property type="entry name" value="MULTIDRUG RESISTANCE PROTEIN MDTC"/>
    <property type="match status" value="1"/>
</dbReference>
<dbReference type="PANTHER" id="PTHR32063">
    <property type="match status" value="1"/>
</dbReference>
<dbReference type="GO" id="GO:0005886">
    <property type="term" value="C:plasma membrane"/>
    <property type="evidence" value="ECO:0007669"/>
    <property type="project" value="TreeGrafter"/>
</dbReference>
<keyword evidence="4 7" id="KW-0812">Transmembrane</keyword>
<feature type="transmembrane region" description="Helical" evidence="7">
    <location>
        <begin position="535"/>
        <end position="555"/>
    </location>
</feature>
<dbReference type="SUPFAM" id="SSF82693">
    <property type="entry name" value="Multidrug efflux transporter AcrB pore domain, PN1, PN2, PC1 and PC2 subdomains"/>
    <property type="match status" value="4"/>
</dbReference>
<dbReference type="Pfam" id="PF00873">
    <property type="entry name" value="ACR_tran"/>
    <property type="match status" value="2"/>
</dbReference>
<dbReference type="InterPro" id="IPR027463">
    <property type="entry name" value="AcrB_DN_DC_subdom"/>
</dbReference>
<keyword evidence="2" id="KW-1003">Cell membrane</keyword>
<protein>
    <submittedName>
        <fullName evidence="8">Multidrug resistance protein MdtC</fullName>
    </submittedName>
</protein>
<dbReference type="KEGG" id="goy:GLS_c10290"/>
<keyword evidence="6 7" id="KW-0472">Membrane</keyword>
<name>A0A067Z4B8_GLUOY</name>
<dbReference type="RefSeq" id="WP_041111477.1">
    <property type="nucleotide sequence ID" value="NZ_CP004373.1"/>
</dbReference>
<evidence type="ECO:0000256" key="2">
    <source>
        <dbReference type="ARBA" id="ARBA00022475"/>
    </source>
</evidence>
<keyword evidence="5 7" id="KW-1133">Transmembrane helix</keyword>
<evidence type="ECO:0000313" key="9">
    <source>
        <dbReference type="Proteomes" id="UP000031656"/>
    </source>
</evidence>
<organism evidence="8 9">
    <name type="scientific">Gluconobacter oxydans DSM 3504</name>
    <dbReference type="NCBI Taxonomy" id="1288313"/>
    <lineage>
        <taxon>Bacteria</taxon>
        <taxon>Pseudomonadati</taxon>
        <taxon>Pseudomonadota</taxon>
        <taxon>Alphaproteobacteria</taxon>
        <taxon>Acetobacterales</taxon>
        <taxon>Acetobacteraceae</taxon>
        <taxon>Gluconobacter</taxon>
    </lineage>
</organism>
<feature type="transmembrane region" description="Helical" evidence="7">
    <location>
        <begin position="1044"/>
        <end position="1070"/>
    </location>
</feature>
<dbReference type="HOGENOM" id="CLU_002755_1_2_5"/>
<dbReference type="Gene3D" id="3.30.70.1320">
    <property type="entry name" value="Multidrug efflux transporter AcrB pore domain like"/>
    <property type="match status" value="1"/>
</dbReference>
<dbReference type="PRINTS" id="PR00702">
    <property type="entry name" value="ACRIFLAVINRP"/>
</dbReference>
<sequence length="1101" mass="118748">MNFCRLFIDRPVATTLMSIAIFMAGFICYPLLPVATMPDMTTTAIMVVATQPGADPQQMATSVTTPLERRLGSIADLESIESDTNAGQAQIFLEFSSSRNIDGALRDTQAALRAARADLPTGTMDADPQAFKMDGSGFPVYLMSLTGDQKTQAELYDIANIRIKPLLAEVKGVGRVEVVGSTNPAVRVELNPGPLYKWGIGFEDVRTALASANAFTPKGFIDSNGQRMMLSTNDQAINASQYRDLIVGYRNNFYPVRLSDIATISDSVQDVYQTSYINGHRAVTLVVTAQPHANTVAIVDGINANLTHLRDALPADVNLVVGLDTSRSIRASLADARLTLVLSVVLVVLVILLFFRKMITTLIPAITVPIALSGTLAAMAAFNFTLDVLSLMSLTIAVGFVVDDAIVVLENIARHMEEGKDRYEASLIGASEIGFTVLSISASLVAVFIPLLFLPGSAGSIMFEFCMTMISAIVISMWLSLTLTPMMCAHLLEIDHGEESRKGILGHIAFVTETSLDWTLKQYGRSMHWCLRHPVLMGLTLPLSFVVLVGSVMLMPKEFIPSQDMSLLAGRIKGDATMSFQEIDRRLREVGAITQTDPDVTSTTIFSDDKNSGELYIHLKEKEERASAEVILDRIRKHLPDEPGADISFWSVGGSSQGGSSSKNTGSYRYVLRGDNVADLFGYLPTLLSALRASGKLVNVSSTTEGQSVAAYITVHRDTEARYGITPQLIQNVLYDSYGQAIVSTIHLPTTEHRVVMVLAPQYRMDPEMLRQVWISTAAGTAAGGVASNLIRVRSDASTSANSFTSLATASIQNSLANQISGNSSNGSAVSSSTETMIPLTNVASVLWKPQPLDITHRGSYYSANISFDLATGVSYNDAVDLIKQTMQTTHAPDGVLGDFTGTAGDTRKLMINGGLAFLAAIAVMYIVLGILYESLIHPITILSTLPSAGIGAVLGLWIAGESFSIIAMIGIILLTGIVKKNAILVIDFAIHAERIEKLSPKDAIFKASITRFRPILMTSLAAALGAVPLIISNGYGAEMRRPLGVSILGGMVVSQLLTLYTTPIVYLWMDAIGMKSKRLCYWLLGLVRRHSGTEPSARQV</sequence>
<evidence type="ECO:0000256" key="7">
    <source>
        <dbReference type="SAM" id="Phobius"/>
    </source>
</evidence>
<dbReference type="EMBL" id="CP004373">
    <property type="protein sequence ID" value="AHK70937.1"/>
    <property type="molecule type" value="Genomic_DNA"/>
</dbReference>
<dbReference type="Gene3D" id="3.30.70.1430">
    <property type="entry name" value="Multidrug efflux transporter AcrB pore domain"/>
    <property type="match status" value="2"/>
</dbReference>
<dbReference type="Gene3D" id="3.30.70.1440">
    <property type="entry name" value="Multidrug efflux transporter AcrB pore domain"/>
    <property type="match status" value="1"/>
</dbReference>
<evidence type="ECO:0000256" key="5">
    <source>
        <dbReference type="ARBA" id="ARBA00022989"/>
    </source>
</evidence>
<dbReference type="AlphaFoldDB" id="A0A067Z4B8"/>
<dbReference type="SUPFAM" id="SSF82866">
    <property type="entry name" value="Multidrug efflux transporter AcrB transmembrane domain"/>
    <property type="match status" value="2"/>
</dbReference>
<dbReference type="SUPFAM" id="SSF82714">
    <property type="entry name" value="Multidrug efflux transporter AcrB TolC docking domain, DN and DC subdomains"/>
    <property type="match status" value="2"/>
</dbReference>
<feature type="transmembrane region" description="Helical" evidence="7">
    <location>
        <begin position="940"/>
        <end position="960"/>
    </location>
</feature>
<feature type="transmembrane region" description="Helical" evidence="7">
    <location>
        <begin position="966"/>
        <end position="991"/>
    </location>
</feature>
<accession>A0A067Z4B8</accession>
<feature type="transmembrane region" description="Helical" evidence="7">
    <location>
        <begin position="388"/>
        <end position="412"/>
    </location>
</feature>
<dbReference type="InterPro" id="IPR001036">
    <property type="entry name" value="Acrflvin-R"/>
</dbReference>
<dbReference type="Proteomes" id="UP000031656">
    <property type="component" value="Chromosome"/>
</dbReference>
<dbReference type="GeneID" id="56905265"/>
<evidence type="ECO:0000256" key="4">
    <source>
        <dbReference type="ARBA" id="ARBA00022692"/>
    </source>
</evidence>